<dbReference type="OrthoDB" id="5959117at2"/>
<evidence type="ECO:0000313" key="3">
    <source>
        <dbReference type="Proteomes" id="UP000198157"/>
    </source>
</evidence>
<feature type="chain" id="PRO_5012286643" evidence="1">
    <location>
        <begin position="21"/>
        <end position="125"/>
    </location>
</feature>
<accession>A0A246HNR3</accession>
<sequence length="125" mass="13487">MTLIRFFLTVSLMLAGAAHGAEARYLGLLNRAHDSVVALEIAPAGTEAFVPRSIEALPGGGAGTTVRLADEGCRFDLRVAFRNGRRVVYRDVNVCRGDTLVIAPLKKTPGDRAVAQEPRTPTRDR</sequence>
<organism evidence="2 3">
    <name type="scientific">Stenotrophomonas maltophilia</name>
    <name type="common">Pseudomonas maltophilia</name>
    <name type="synonym">Xanthomonas maltophilia</name>
    <dbReference type="NCBI Taxonomy" id="40324"/>
    <lineage>
        <taxon>Bacteria</taxon>
        <taxon>Pseudomonadati</taxon>
        <taxon>Pseudomonadota</taxon>
        <taxon>Gammaproteobacteria</taxon>
        <taxon>Lysobacterales</taxon>
        <taxon>Lysobacteraceae</taxon>
        <taxon>Stenotrophomonas</taxon>
        <taxon>Stenotrophomonas maltophilia group</taxon>
    </lineage>
</organism>
<proteinExistence type="predicted"/>
<feature type="signal peptide" evidence="1">
    <location>
        <begin position="1"/>
        <end position="20"/>
    </location>
</feature>
<protein>
    <submittedName>
        <fullName evidence="2">Uncharacterized protein</fullName>
    </submittedName>
</protein>
<dbReference type="EMBL" id="NIVS01000019">
    <property type="protein sequence ID" value="OWQ54384.1"/>
    <property type="molecule type" value="Genomic_DNA"/>
</dbReference>
<comment type="caution">
    <text evidence="2">The sequence shown here is derived from an EMBL/GenBank/DDBJ whole genome shotgun (WGS) entry which is preliminary data.</text>
</comment>
<keyword evidence="1" id="KW-0732">Signal</keyword>
<name>A0A246HNR3_STEMA</name>
<gene>
    <name evidence="2" type="ORF">CEE60_08290</name>
</gene>
<evidence type="ECO:0000313" key="2">
    <source>
        <dbReference type="EMBL" id="OWQ54384.1"/>
    </source>
</evidence>
<evidence type="ECO:0000256" key="1">
    <source>
        <dbReference type="SAM" id="SignalP"/>
    </source>
</evidence>
<dbReference type="AlphaFoldDB" id="A0A246HNR3"/>
<dbReference type="Proteomes" id="UP000198157">
    <property type="component" value="Unassembled WGS sequence"/>
</dbReference>
<reference evidence="2 3" key="1">
    <citation type="submission" date="2017-06" db="EMBL/GenBank/DDBJ databases">
        <authorList>
            <person name="Kim H.J."/>
            <person name="Triplett B.A."/>
        </authorList>
    </citation>
    <scope>NUCLEOTIDE SEQUENCE [LARGE SCALE GENOMIC DNA]</scope>
    <source>
        <strain evidence="2 3">13146</strain>
    </source>
</reference>